<dbReference type="InterPro" id="IPR010920">
    <property type="entry name" value="LSM_dom_sf"/>
</dbReference>
<dbReference type="InterPro" id="IPR049278">
    <property type="entry name" value="MS_channel_C"/>
</dbReference>
<dbReference type="SUPFAM" id="SSF82861">
    <property type="entry name" value="Mechanosensitive channel protein MscS (YggB), transmembrane region"/>
    <property type="match status" value="1"/>
</dbReference>
<keyword evidence="3" id="KW-1003">Cell membrane</keyword>
<evidence type="ECO:0000313" key="11">
    <source>
        <dbReference type="Proteomes" id="UP000184035"/>
    </source>
</evidence>
<organism evidence="10 11">
    <name type="scientific">Clostridium fallax</name>
    <dbReference type="NCBI Taxonomy" id="1533"/>
    <lineage>
        <taxon>Bacteria</taxon>
        <taxon>Bacillati</taxon>
        <taxon>Bacillota</taxon>
        <taxon>Clostridia</taxon>
        <taxon>Eubacteriales</taxon>
        <taxon>Clostridiaceae</taxon>
        <taxon>Clostridium</taxon>
    </lineage>
</organism>
<dbReference type="STRING" id="1533.SAMN05443638_1455"/>
<evidence type="ECO:0000256" key="2">
    <source>
        <dbReference type="ARBA" id="ARBA00008017"/>
    </source>
</evidence>
<gene>
    <name evidence="10" type="ORF">SAMN05443638_1455</name>
</gene>
<accession>A0A1M4ZF09</accession>
<evidence type="ECO:0000313" key="10">
    <source>
        <dbReference type="EMBL" id="SHF16649.1"/>
    </source>
</evidence>
<evidence type="ECO:0000256" key="5">
    <source>
        <dbReference type="ARBA" id="ARBA00022989"/>
    </source>
</evidence>
<evidence type="ECO:0000256" key="6">
    <source>
        <dbReference type="ARBA" id="ARBA00023136"/>
    </source>
</evidence>
<feature type="domain" description="Mechanosensitive ion channel MscS C-terminal" evidence="9">
    <location>
        <begin position="258"/>
        <end position="343"/>
    </location>
</feature>
<dbReference type="PANTHER" id="PTHR43634:SF2">
    <property type="entry name" value="LOW CONDUCTANCE MECHANOSENSITIVE CHANNEL YNAI"/>
    <property type="match status" value="1"/>
</dbReference>
<dbReference type="GO" id="GO:0005886">
    <property type="term" value="C:plasma membrane"/>
    <property type="evidence" value="ECO:0007669"/>
    <property type="project" value="UniProtKB-SubCell"/>
</dbReference>
<comment type="subcellular location">
    <subcellularLocation>
        <location evidence="1">Cell membrane</location>
        <topology evidence="1">Multi-pass membrane protein</topology>
    </subcellularLocation>
</comment>
<evidence type="ECO:0000256" key="7">
    <source>
        <dbReference type="SAM" id="Phobius"/>
    </source>
</evidence>
<dbReference type="InterPro" id="IPR011014">
    <property type="entry name" value="MscS_channel_TM-2"/>
</dbReference>
<feature type="transmembrane region" description="Helical" evidence="7">
    <location>
        <begin position="67"/>
        <end position="84"/>
    </location>
</feature>
<dbReference type="GO" id="GO:0055085">
    <property type="term" value="P:transmembrane transport"/>
    <property type="evidence" value="ECO:0007669"/>
    <property type="project" value="InterPro"/>
</dbReference>
<keyword evidence="5 7" id="KW-1133">Transmembrane helix</keyword>
<dbReference type="InterPro" id="IPR045042">
    <property type="entry name" value="YnaI-like"/>
</dbReference>
<dbReference type="InterPro" id="IPR006685">
    <property type="entry name" value="MscS_channel_2nd"/>
</dbReference>
<dbReference type="SUPFAM" id="SSF82689">
    <property type="entry name" value="Mechanosensitive channel protein MscS (YggB), C-terminal domain"/>
    <property type="match status" value="1"/>
</dbReference>
<comment type="similarity">
    <text evidence="2">Belongs to the MscS (TC 1.A.23) family.</text>
</comment>
<dbReference type="OrthoDB" id="9809206at2"/>
<protein>
    <submittedName>
        <fullName evidence="10">MscS family membrane protein</fullName>
    </submittedName>
</protein>
<dbReference type="SUPFAM" id="SSF50182">
    <property type="entry name" value="Sm-like ribonucleoproteins"/>
    <property type="match status" value="1"/>
</dbReference>
<name>A0A1M4ZF09_9CLOT</name>
<evidence type="ECO:0000259" key="8">
    <source>
        <dbReference type="Pfam" id="PF00924"/>
    </source>
</evidence>
<dbReference type="InterPro" id="IPR023408">
    <property type="entry name" value="MscS_beta-dom_sf"/>
</dbReference>
<feature type="transmembrane region" description="Helical" evidence="7">
    <location>
        <begin position="164"/>
        <end position="182"/>
    </location>
</feature>
<dbReference type="Gene3D" id="2.30.30.60">
    <property type="match status" value="1"/>
</dbReference>
<dbReference type="Gene3D" id="1.10.287.1260">
    <property type="match status" value="1"/>
</dbReference>
<keyword evidence="4 7" id="KW-0812">Transmembrane</keyword>
<sequence length="358" mass="41468">MENLQDLIYIFTHNKPRNLILSIVMFISILLFEKLLLKYILPTIRKLVKSTKNTLDDNFQKSLENPIRLFIIFFSIYIPIRFLAESINQINTINLSYKFLKISIVIFLAWSICNLTLQNSIIYKNMKNKNEGKVNLIVFPFMSIIIRIIVIVISIAIIARELGFTGFIAGLGISGLAFALAAQDTFSNLFGGFAIVLDKPFSIGDWIQTNDIEGVVEDITFRSTRIRTFAKALVTVPNSKLANSNITNWTQRNSRRITFILPIVHNTKSDILRKIIFEIEEMLRNHEKVNDEVIIVSLEQLKKSSLDVYIYFYTNIVDFLEYQKVKEDINIKILEILEENNSSLAQEFRYIYIDKLND</sequence>
<feature type="transmembrane region" description="Helical" evidence="7">
    <location>
        <begin position="137"/>
        <end position="158"/>
    </location>
</feature>
<feature type="transmembrane region" description="Helical" evidence="7">
    <location>
        <begin position="99"/>
        <end position="117"/>
    </location>
</feature>
<dbReference type="Pfam" id="PF00924">
    <property type="entry name" value="MS_channel_2nd"/>
    <property type="match status" value="1"/>
</dbReference>
<evidence type="ECO:0000259" key="9">
    <source>
        <dbReference type="Pfam" id="PF21082"/>
    </source>
</evidence>
<feature type="domain" description="Mechanosensitive ion channel MscS" evidence="8">
    <location>
        <begin position="184"/>
        <end position="250"/>
    </location>
</feature>
<dbReference type="Pfam" id="PF21082">
    <property type="entry name" value="MS_channel_3rd"/>
    <property type="match status" value="1"/>
</dbReference>
<dbReference type="Proteomes" id="UP000184035">
    <property type="component" value="Unassembled WGS sequence"/>
</dbReference>
<dbReference type="EMBL" id="FQVM01000045">
    <property type="protein sequence ID" value="SHF16649.1"/>
    <property type="molecule type" value="Genomic_DNA"/>
</dbReference>
<evidence type="ECO:0000256" key="1">
    <source>
        <dbReference type="ARBA" id="ARBA00004651"/>
    </source>
</evidence>
<evidence type="ECO:0000256" key="3">
    <source>
        <dbReference type="ARBA" id="ARBA00022475"/>
    </source>
</evidence>
<keyword evidence="11" id="KW-1185">Reference proteome</keyword>
<dbReference type="InterPro" id="IPR011066">
    <property type="entry name" value="MscS_channel_C_sf"/>
</dbReference>
<evidence type="ECO:0000256" key="4">
    <source>
        <dbReference type="ARBA" id="ARBA00022692"/>
    </source>
</evidence>
<dbReference type="RefSeq" id="WP_083573542.1">
    <property type="nucleotide sequence ID" value="NZ_FQVM01000045.1"/>
</dbReference>
<feature type="transmembrane region" description="Helical" evidence="7">
    <location>
        <begin position="20"/>
        <end position="41"/>
    </location>
</feature>
<dbReference type="PANTHER" id="PTHR43634">
    <property type="entry name" value="OW CONDUCTANCE MECHANOSENSITIVE CHANNEL"/>
    <property type="match status" value="1"/>
</dbReference>
<dbReference type="AlphaFoldDB" id="A0A1M4ZF09"/>
<reference evidence="10 11" key="1">
    <citation type="submission" date="2016-11" db="EMBL/GenBank/DDBJ databases">
        <authorList>
            <person name="Jaros S."/>
            <person name="Januszkiewicz K."/>
            <person name="Wedrychowicz H."/>
        </authorList>
    </citation>
    <scope>NUCLEOTIDE SEQUENCE [LARGE SCALE GENOMIC DNA]</scope>
    <source>
        <strain evidence="10 11">DSM 2631</strain>
    </source>
</reference>
<keyword evidence="6 7" id="KW-0472">Membrane</keyword>
<dbReference type="Gene3D" id="3.30.70.100">
    <property type="match status" value="1"/>
</dbReference>
<proteinExistence type="inferred from homology"/>